<comment type="caution">
    <text evidence="3">The sequence shown here is derived from an EMBL/GenBank/DDBJ whole genome shotgun (WGS) entry which is preliminary data.</text>
</comment>
<dbReference type="RefSeq" id="WP_209748144.1">
    <property type="nucleotide sequence ID" value="NZ_JBHSMH010000082.1"/>
</dbReference>
<evidence type="ECO:0000313" key="4">
    <source>
        <dbReference type="Proteomes" id="UP001596105"/>
    </source>
</evidence>
<evidence type="ECO:0000256" key="2">
    <source>
        <dbReference type="SAM" id="SignalP"/>
    </source>
</evidence>
<name>A0ABW0M2E3_9BACL</name>
<feature type="compositionally biased region" description="Polar residues" evidence="1">
    <location>
        <begin position="81"/>
        <end position="92"/>
    </location>
</feature>
<evidence type="ECO:0000256" key="1">
    <source>
        <dbReference type="SAM" id="MobiDB-lite"/>
    </source>
</evidence>
<proteinExistence type="predicted"/>
<dbReference type="Proteomes" id="UP001596105">
    <property type="component" value="Unassembled WGS sequence"/>
</dbReference>
<dbReference type="PROSITE" id="PS51257">
    <property type="entry name" value="PROKAR_LIPOPROTEIN"/>
    <property type="match status" value="1"/>
</dbReference>
<keyword evidence="2" id="KW-0732">Signal</keyword>
<gene>
    <name evidence="3" type="ORF">ACFPPD_19980</name>
</gene>
<keyword evidence="4" id="KW-1185">Reference proteome</keyword>
<reference evidence="4" key="1">
    <citation type="journal article" date="2019" name="Int. J. Syst. Evol. Microbiol.">
        <title>The Global Catalogue of Microorganisms (GCM) 10K type strain sequencing project: providing services to taxonomists for standard genome sequencing and annotation.</title>
        <authorList>
            <consortium name="The Broad Institute Genomics Platform"/>
            <consortium name="The Broad Institute Genome Sequencing Center for Infectious Disease"/>
            <person name="Wu L."/>
            <person name="Ma J."/>
        </authorList>
    </citation>
    <scope>NUCLEOTIDE SEQUENCE [LARGE SCALE GENOMIC DNA]</scope>
    <source>
        <strain evidence="4">CCUG 57113</strain>
    </source>
</reference>
<organism evidence="3 4">
    <name type="scientific">Cohnella suwonensis</name>
    <dbReference type="NCBI Taxonomy" id="696072"/>
    <lineage>
        <taxon>Bacteria</taxon>
        <taxon>Bacillati</taxon>
        <taxon>Bacillota</taxon>
        <taxon>Bacilli</taxon>
        <taxon>Bacillales</taxon>
        <taxon>Paenibacillaceae</taxon>
        <taxon>Cohnella</taxon>
    </lineage>
</organism>
<evidence type="ECO:0008006" key="5">
    <source>
        <dbReference type="Google" id="ProtNLM"/>
    </source>
</evidence>
<accession>A0ABW0M2E3</accession>
<protein>
    <recommendedName>
        <fullName evidence="5">Lipoprotein</fullName>
    </recommendedName>
</protein>
<sequence length="164" mass="17682">MRVKLRLAIMAFVIVIAAVAAGCSGTGDSGDKDGAEIAVEGGEKGSVTITTDAGKTVLSSESEWPESFPDEIPKPEGMKVTASSQNDAGNTTVSIETEKPFDEVVKLYQEYVRSAGYAQTLEMKESGYYMYSGTRGKEMFMFTLGLDQEDKRTVTGAFVYEIKG</sequence>
<evidence type="ECO:0000313" key="3">
    <source>
        <dbReference type="EMBL" id="MFC5470971.1"/>
    </source>
</evidence>
<feature type="signal peptide" evidence="2">
    <location>
        <begin position="1"/>
        <end position="20"/>
    </location>
</feature>
<dbReference type="EMBL" id="JBHSMH010000082">
    <property type="protein sequence ID" value="MFC5470971.1"/>
    <property type="molecule type" value="Genomic_DNA"/>
</dbReference>
<feature type="chain" id="PRO_5047107414" description="Lipoprotein" evidence="2">
    <location>
        <begin position="21"/>
        <end position="164"/>
    </location>
</feature>
<feature type="region of interest" description="Disordered" evidence="1">
    <location>
        <begin position="58"/>
        <end position="92"/>
    </location>
</feature>